<organism evidence="1">
    <name type="scientific">uncultured Thermotogales bacterium</name>
    <dbReference type="NCBI Taxonomy" id="221214"/>
    <lineage>
        <taxon>Bacteria</taxon>
        <taxon>Thermotogati</taxon>
        <taxon>Thermotogota</taxon>
        <taxon>Thermotogae</taxon>
        <taxon>Thermotogales</taxon>
        <taxon>environmental samples</taxon>
    </lineage>
</organism>
<name>Q1EM44_9BACT</name>
<reference evidence="1" key="1">
    <citation type="journal article" date="2006" name="Appl. Environ. Microbiol.">
        <title>Evidence for existence of "mesotogas," members of the order Thermotogales adapted to low-temperature environments.</title>
        <authorList>
            <person name="Nesbo C.L."/>
            <person name="Dlutek M."/>
            <person name="Zhaxybayeva O."/>
            <person name="Doolittle F.W."/>
        </authorList>
    </citation>
    <scope>NUCLEOTIDE SEQUENCE</scope>
</reference>
<dbReference type="EMBL" id="AM184115">
    <property type="protein sequence ID" value="CAJ75700.1"/>
    <property type="molecule type" value="Genomic_DNA"/>
</dbReference>
<protein>
    <submittedName>
        <fullName evidence="1">Cation transport ATPases</fullName>
    </submittedName>
</protein>
<proteinExistence type="predicted"/>
<dbReference type="Gene3D" id="3.30.70.100">
    <property type="match status" value="1"/>
</dbReference>
<dbReference type="AlphaFoldDB" id="Q1EM44"/>
<gene>
    <name evidence="1" type="ORF">mes0016</name>
</gene>
<dbReference type="GO" id="GO:0046872">
    <property type="term" value="F:metal ion binding"/>
    <property type="evidence" value="ECO:0007669"/>
    <property type="project" value="InterPro"/>
</dbReference>
<dbReference type="InterPro" id="IPR036163">
    <property type="entry name" value="HMA_dom_sf"/>
</dbReference>
<evidence type="ECO:0000313" key="1">
    <source>
        <dbReference type="EMBL" id="CAJ75700.1"/>
    </source>
</evidence>
<accession>Q1EM44</accession>
<sequence>MPRVIRLFQIRNEISENDAEKIVARLRLLDGIVKAQADVASGVIEVEYENAIIDRYIIQEELSELGFDMLI</sequence>
<dbReference type="SUPFAM" id="SSF55008">
    <property type="entry name" value="HMA, heavy metal-associated domain"/>
    <property type="match status" value="1"/>
</dbReference>